<evidence type="ECO:0000313" key="2">
    <source>
        <dbReference type="EMBL" id="BAJ94679.1"/>
    </source>
</evidence>
<reference evidence="2" key="1">
    <citation type="journal article" date="2011" name="Plant Physiol.">
        <title>Comprehensive sequence analysis of 24,783 barley full-length cDNAs derived from 12 clone libraries.</title>
        <authorList>
            <person name="Matsumoto T."/>
            <person name="Tanaka T."/>
            <person name="Sakai H."/>
            <person name="Amano N."/>
            <person name="Kanamori H."/>
            <person name="Kurita K."/>
            <person name="Kikuta A."/>
            <person name="Kamiya K."/>
            <person name="Yamamoto M."/>
            <person name="Ikawa H."/>
            <person name="Fujii N."/>
            <person name="Hori K."/>
            <person name="Itoh T."/>
            <person name="Sato K."/>
        </authorList>
    </citation>
    <scope>NUCLEOTIDE SEQUENCE</scope>
    <source>
        <tissue evidence="2">Shoot and root</tissue>
    </source>
</reference>
<dbReference type="EMBL" id="AK363476">
    <property type="protein sequence ID" value="BAJ94679.1"/>
    <property type="molecule type" value="mRNA"/>
</dbReference>
<dbReference type="AlphaFoldDB" id="F2DHV8"/>
<accession>F2DHV8</accession>
<organism evidence="2">
    <name type="scientific">Hordeum vulgare subsp. vulgare</name>
    <name type="common">Domesticated barley</name>
    <dbReference type="NCBI Taxonomy" id="112509"/>
    <lineage>
        <taxon>Eukaryota</taxon>
        <taxon>Viridiplantae</taxon>
        <taxon>Streptophyta</taxon>
        <taxon>Embryophyta</taxon>
        <taxon>Tracheophyta</taxon>
        <taxon>Spermatophyta</taxon>
        <taxon>Magnoliopsida</taxon>
        <taxon>Liliopsida</taxon>
        <taxon>Poales</taxon>
        <taxon>Poaceae</taxon>
        <taxon>BOP clade</taxon>
        <taxon>Pooideae</taxon>
        <taxon>Triticodae</taxon>
        <taxon>Triticeae</taxon>
        <taxon>Hordeinae</taxon>
        <taxon>Hordeum</taxon>
    </lineage>
</organism>
<proteinExistence type="evidence at transcript level"/>
<evidence type="ECO:0000256" key="1">
    <source>
        <dbReference type="SAM" id="MobiDB-lite"/>
    </source>
</evidence>
<dbReference type="ExpressionAtlas" id="F2DHV8">
    <property type="expression patterns" value="baseline and differential"/>
</dbReference>
<name>F2DHV8_HORVV</name>
<sequence length="126" mass="13949">MKPSRRPYHPASPLAVARGDLQRSLRGHQGRRGRGSGCSRSEGSGRRGGGLGWRDGAVFCRKRRRRWCPSISSAARVARDDRSFRRLQLALRPPRLRPNLKVASFPPAALCPAESGRRWPLVTGGL</sequence>
<feature type="compositionally biased region" description="Basic residues" evidence="1">
    <location>
        <begin position="25"/>
        <end position="34"/>
    </location>
</feature>
<protein>
    <submittedName>
        <fullName evidence="2">Predicted protein</fullName>
    </submittedName>
</protein>
<feature type="region of interest" description="Disordered" evidence="1">
    <location>
        <begin position="1"/>
        <end position="53"/>
    </location>
</feature>